<accession>A0A2H1VJU6</accession>
<proteinExistence type="predicted"/>
<protein>
    <submittedName>
        <fullName evidence="1">SFRICE_005331</fullName>
    </submittedName>
</protein>
<dbReference type="EMBL" id="ODYU01002942">
    <property type="protein sequence ID" value="SOQ41076.1"/>
    <property type="molecule type" value="Genomic_DNA"/>
</dbReference>
<dbReference type="AlphaFoldDB" id="A0A2H1VJU6"/>
<reference evidence="1" key="1">
    <citation type="submission" date="2016-07" db="EMBL/GenBank/DDBJ databases">
        <authorList>
            <person name="Bretaudeau A."/>
        </authorList>
    </citation>
    <scope>NUCLEOTIDE SEQUENCE</scope>
    <source>
        <strain evidence="1">Rice</strain>
        <tissue evidence="1">Whole body</tissue>
    </source>
</reference>
<evidence type="ECO:0000313" key="1">
    <source>
        <dbReference type="EMBL" id="SOQ41076.1"/>
    </source>
</evidence>
<gene>
    <name evidence="1" type="ORF">SFRICE_005331</name>
</gene>
<sequence length="70" mass="8003">MAAPVAGDHTRRNRFGGDDYKLQVQLKPLVEKLLIALCIMVVNGYLKLHLFNSNLVPDFYRLYINVINLS</sequence>
<name>A0A2H1VJU6_SPOFR</name>
<organism evidence="1">
    <name type="scientific">Spodoptera frugiperda</name>
    <name type="common">Fall armyworm</name>
    <dbReference type="NCBI Taxonomy" id="7108"/>
    <lineage>
        <taxon>Eukaryota</taxon>
        <taxon>Metazoa</taxon>
        <taxon>Ecdysozoa</taxon>
        <taxon>Arthropoda</taxon>
        <taxon>Hexapoda</taxon>
        <taxon>Insecta</taxon>
        <taxon>Pterygota</taxon>
        <taxon>Neoptera</taxon>
        <taxon>Endopterygota</taxon>
        <taxon>Lepidoptera</taxon>
        <taxon>Glossata</taxon>
        <taxon>Ditrysia</taxon>
        <taxon>Noctuoidea</taxon>
        <taxon>Noctuidae</taxon>
        <taxon>Amphipyrinae</taxon>
        <taxon>Spodoptera</taxon>
    </lineage>
</organism>